<feature type="repeat" description="ANK" evidence="3">
    <location>
        <begin position="130"/>
        <end position="162"/>
    </location>
</feature>
<dbReference type="SMART" id="SM00248">
    <property type="entry name" value="ANK"/>
    <property type="match status" value="4"/>
</dbReference>
<feature type="repeat" description="ANK" evidence="3">
    <location>
        <begin position="163"/>
        <end position="189"/>
    </location>
</feature>
<evidence type="ECO:0000256" key="3">
    <source>
        <dbReference type="PROSITE-ProRule" id="PRU00023"/>
    </source>
</evidence>
<dbReference type="InterPro" id="IPR036770">
    <property type="entry name" value="Ankyrin_rpt-contain_sf"/>
</dbReference>
<evidence type="ECO:0000313" key="5">
    <source>
        <dbReference type="EMBL" id="CAK9070203.1"/>
    </source>
</evidence>
<evidence type="ECO:0000313" key="6">
    <source>
        <dbReference type="Proteomes" id="UP001642484"/>
    </source>
</evidence>
<comment type="caution">
    <text evidence="5">The sequence shown here is derived from an EMBL/GenBank/DDBJ whole genome shotgun (WGS) entry which is preliminary data.</text>
</comment>
<feature type="repeat" description="ANK" evidence="3">
    <location>
        <begin position="64"/>
        <end position="96"/>
    </location>
</feature>
<evidence type="ECO:0000256" key="1">
    <source>
        <dbReference type="ARBA" id="ARBA00022737"/>
    </source>
</evidence>
<proteinExistence type="predicted"/>
<organism evidence="5 6">
    <name type="scientific">Durusdinium trenchii</name>
    <dbReference type="NCBI Taxonomy" id="1381693"/>
    <lineage>
        <taxon>Eukaryota</taxon>
        <taxon>Sar</taxon>
        <taxon>Alveolata</taxon>
        <taxon>Dinophyceae</taxon>
        <taxon>Suessiales</taxon>
        <taxon>Symbiodiniaceae</taxon>
        <taxon>Durusdinium</taxon>
    </lineage>
</organism>
<evidence type="ECO:0000256" key="2">
    <source>
        <dbReference type="ARBA" id="ARBA00023043"/>
    </source>
</evidence>
<dbReference type="EMBL" id="CAXAMN010022483">
    <property type="protein sequence ID" value="CAK9070203.1"/>
    <property type="molecule type" value="Genomic_DNA"/>
</dbReference>
<evidence type="ECO:0000313" key="4">
    <source>
        <dbReference type="EMBL" id="CAK9055738.1"/>
    </source>
</evidence>
<dbReference type="SUPFAM" id="SSF48403">
    <property type="entry name" value="Ankyrin repeat"/>
    <property type="match status" value="1"/>
</dbReference>
<dbReference type="Pfam" id="PF12796">
    <property type="entry name" value="Ank_2"/>
    <property type="match status" value="2"/>
</dbReference>
<keyword evidence="1" id="KW-0677">Repeat</keyword>
<dbReference type="Proteomes" id="UP001642484">
    <property type="component" value="Unassembled WGS sequence"/>
</dbReference>
<feature type="non-terminal residue" evidence="5">
    <location>
        <position position="1"/>
    </location>
</feature>
<accession>A0ABP0P3H5</accession>
<gene>
    <name evidence="4" type="ORF">CCMP2556_LOCUS27707</name>
    <name evidence="5" type="ORF">CCMP2556_LOCUS34530</name>
</gene>
<name>A0ABP0P3H5_9DINO</name>
<dbReference type="PANTHER" id="PTHR24198">
    <property type="entry name" value="ANKYRIN REPEAT AND PROTEIN KINASE DOMAIN-CONTAINING PROTEIN"/>
    <property type="match status" value="1"/>
</dbReference>
<dbReference type="PANTHER" id="PTHR24198:SF185">
    <property type="entry name" value="ANKYRIN-3"/>
    <property type="match status" value="1"/>
</dbReference>
<keyword evidence="2 3" id="KW-0040">ANK repeat</keyword>
<dbReference type="Gene3D" id="1.25.40.20">
    <property type="entry name" value="Ankyrin repeat-containing domain"/>
    <property type="match status" value="1"/>
</dbReference>
<protein>
    <submittedName>
        <fullName evidence="5">Uncharacterized protein</fullName>
    </submittedName>
</protein>
<sequence length="215" mass="22869">LYHIRGHGCEGGAVCSLENTSDLQGGQSQRELSEVSRLSQEAPVLAICEDNSLPLKMPEKLEPPGMSPLGKAAWDGSLDTCRTLLAEKADLEAKDAAGRSVLSLAAASGRREVVRLLLEQCLGDDAADRGGLTALHWAAKEGKISEVQDLLDANANLNAADEEGMTAVKLAAIFNRVEVLRCLVDRGADAQEPLELAKKLPRSAEAARFLQSVVT</sequence>
<keyword evidence="6" id="KW-1185">Reference proteome</keyword>
<feature type="repeat" description="ANK" evidence="3">
    <location>
        <begin position="97"/>
        <end position="129"/>
    </location>
</feature>
<dbReference type="EMBL" id="CAXAMN010020125">
    <property type="protein sequence ID" value="CAK9055738.1"/>
    <property type="molecule type" value="Genomic_DNA"/>
</dbReference>
<reference evidence="5 6" key="1">
    <citation type="submission" date="2024-02" db="EMBL/GenBank/DDBJ databases">
        <authorList>
            <person name="Chen Y."/>
            <person name="Shah S."/>
            <person name="Dougan E. K."/>
            <person name="Thang M."/>
            <person name="Chan C."/>
        </authorList>
    </citation>
    <scope>NUCLEOTIDE SEQUENCE [LARGE SCALE GENOMIC DNA]</scope>
</reference>
<dbReference type="PROSITE" id="PS50088">
    <property type="entry name" value="ANK_REPEAT"/>
    <property type="match status" value="4"/>
</dbReference>
<dbReference type="PROSITE" id="PS50297">
    <property type="entry name" value="ANK_REP_REGION"/>
    <property type="match status" value="2"/>
</dbReference>
<dbReference type="InterPro" id="IPR002110">
    <property type="entry name" value="Ankyrin_rpt"/>
</dbReference>